<dbReference type="AlphaFoldDB" id="A0A930UGW0"/>
<comment type="caution">
    <text evidence="2">The sequence shown here is derived from an EMBL/GenBank/DDBJ whole genome shotgun (WGS) entry which is preliminary data.</text>
</comment>
<reference evidence="2" key="1">
    <citation type="submission" date="2020-10" db="EMBL/GenBank/DDBJ databases">
        <title>An improved Amphimedon queenslandica hologenome assembly reveals how three proteobacterial symbionts can extend the metabolic phenotypic of their marine sponge host.</title>
        <authorList>
            <person name="Degnan B."/>
            <person name="Degnan S."/>
            <person name="Xiang X."/>
        </authorList>
    </citation>
    <scope>NUCLEOTIDE SEQUENCE</scope>
    <source>
        <strain evidence="2">AqS2</strain>
    </source>
</reference>
<sequence length="236" mass="25479">MRALPLALLLAAAAPAAWAQRFFDDNELRAGIIAIDADIQRSADRINVIREQIGKLEIETVEMERLLSELRAENAGFKAAAAARQKLIDAGGDQLDDELREVVAAQGGQLNELQGVLASADAKAFRAALALHYHGAPADEALAALAPLAADAESPYQDEARFWTGLLQHGAGDYGLARDTLAGFVRDWPGDAREPEALYLLADIAAKVDGDRSSSWRSMLLRLHPDSFAAARLREQ</sequence>
<organism evidence="2 3">
    <name type="scientific">Candidatus Amphirhobacter heronislandensis</name>
    <dbReference type="NCBI Taxonomy" id="1732024"/>
    <lineage>
        <taxon>Bacteria</taxon>
        <taxon>Pseudomonadati</taxon>
        <taxon>Pseudomonadota</taxon>
        <taxon>Gammaproteobacteria</taxon>
        <taxon>Candidatus Tethybacterales</taxon>
        <taxon>Candidatus Tethybacteraceae</taxon>
        <taxon>Candidatus Amphirhobacter</taxon>
    </lineage>
</organism>
<gene>
    <name evidence="2" type="ORF">ISN26_05175</name>
</gene>
<dbReference type="Gene3D" id="1.25.40.10">
    <property type="entry name" value="Tetratricopeptide repeat domain"/>
    <property type="match status" value="1"/>
</dbReference>
<keyword evidence="3" id="KW-1185">Reference proteome</keyword>
<keyword evidence="1" id="KW-0732">Signal</keyword>
<evidence type="ECO:0000313" key="2">
    <source>
        <dbReference type="EMBL" id="MBF2735453.1"/>
    </source>
</evidence>
<dbReference type="InterPro" id="IPR011990">
    <property type="entry name" value="TPR-like_helical_dom_sf"/>
</dbReference>
<dbReference type="EMBL" id="JADHEI010000033">
    <property type="protein sequence ID" value="MBF2735453.1"/>
    <property type="molecule type" value="Genomic_DNA"/>
</dbReference>
<evidence type="ECO:0000313" key="3">
    <source>
        <dbReference type="Proteomes" id="UP000604381"/>
    </source>
</evidence>
<dbReference type="Proteomes" id="UP000604381">
    <property type="component" value="Unassembled WGS sequence"/>
</dbReference>
<proteinExistence type="predicted"/>
<feature type="signal peptide" evidence="1">
    <location>
        <begin position="1"/>
        <end position="19"/>
    </location>
</feature>
<evidence type="ECO:0008006" key="4">
    <source>
        <dbReference type="Google" id="ProtNLM"/>
    </source>
</evidence>
<protein>
    <recommendedName>
        <fullName evidence="4">Tetratricopeptide repeat protein</fullName>
    </recommendedName>
</protein>
<accession>A0A930UGW0</accession>
<name>A0A930UGW0_9GAMM</name>
<feature type="chain" id="PRO_5037474216" description="Tetratricopeptide repeat protein" evidence="1">
    <location>
        <begin position="20"/>
        <end position="236"/>
    </location>
</feature>
<evidence type="ECO:0000256" key="1">
    <source>
        <dbReference type="SAM" id="SignalP"/>
    </source>
</evidence>